<comment type="caution">
    <text evidence="9">The sequence shown here is derived from an EMBL/GenBank/DDBJ whole genome shotgun (WGS) entry which is preliminary data.</text>
</comment>
<keyword evidence="1" id="KW-0813">Transport</keyword>
<sequence>MRVLASALLCVPLLAFPALAQTVPSGEQLFRSQCGACHGVDSRNRVGPGLAGVLGRRAAAVESFRYSNAMRTRAAEGLTWDEATLHAYLQAPKQVVPGGSMSYVGMKDEARLNALLAYLKENAGS</sequence>
<dbReference type="Proteomes" id="UP000223527">
    <property type="component" value="Unassembled WGS sequence"/>
</dbReference>
<dbReference type="EMBL" id="PDNU01000022">
    <property type="protein sequence ID" value="PHK94619.1"/>
    <property type="molecule type" value="Genomic_DNA"/>
</dbReference>
<dbReference type="GO" id="GO:0009055">
    <property type="term" value="F:electron transfer activity"/>
    <property type="evidence" value="ECO:0007669"/>
    <property type="project" value="InterPro"/>
</dbReference>
<accession>A0A2C7A9C9</accession>
<evidence type="ECO:0000256" key="7">
    <source>
        <dbReference type="SAM" id="SignalP"/>
    </source>
</evidence>
<dbReference type="InterPro" id="IPR009056">
    <property type="entry name" value="Cyt_c-like_dom"/>
</dbReference>
<protein>
    <recommendedName>
        <fullName evidence="8">Cytochrome c domain-containing protein</fullName>
    </recommendedName>
</protein>
<evidence type="ECO:0000256" key="6">
    <source>
        <dbReference type="PROSITE-ProRule" id="PRU00433"/>
    </source>
</evidence>
<dbReference type="GO" id="GO:0046872">
    <property type="term" value="F:metal ion binding"/>
    <property type="evidence" value="ECO:0007669"/>
    <property type="project" value="UniProtKB-KW"/>
</dbReference>
<dbReference type="Gene3D" id="1.10.760.10">
    <property type="entry name" value="Cytochrome c-like domain"/>
    <property type="match status" value="1"/>
</dbReference>
<dbReference type="SUPFAM" id="SSF46626">
    <property type="entry name" value="Cytochrome c"/>
    <property type="match status" value="1"/>
</dbReference>
<name>A0A2C7A9C9_9PROT</name>
<feature type="chain" id="PRO_5011976646" description="Cytochrome c domain-containing protein" evidence="7">
    <location>
        <begin position="21"/>
        <end position="125"/>
    </location>
</feature>
<evidence type="ECO:0000256" key="3">
    <source>
        <dbReference type="ARBA" id="ARBA00022723"/>
    </source>
</evidence>
<evidence type="ECO:0000313" key="10">
    <source>
        <dbReference type="Proteomes" id="UP000223527"/>
    </source>
</evidence>
<dbReference type="GO" id="GO:0020037">
    <property type="term" value="F:heme binding"/>
    <property type="evidence" value="ECO:0007669"/>
    <property type="project" value="InterPro"/>
</dbReference>
<proteinExistence type="predicted"/>
<dbReference type="PROSITE" id="PS51007">
    <property type="entry name" value="CYTC"/>
    <property type="match status" value="1"/>
</dbReference>
<keyword evidence="10" id="KW-1185">Reference proteome</keyword>
<gene>
    <name evidence="9" type="ORF">CR162_12540</name>
</gene>
<organism evidence="9 10">
    <name type="scientific">Teichococcus rhizosphaerae</name>
    <dbReference type="NCBI Taxonomy" id="1335062"/>
    <lineage>
        <taxon>Bacteria</taxon>
        <taxon>Pseudomonadati</taxon>
        <taxon>Pseudomonadota</taxon>
        <taxon>Alphaproteobacteria</taxon>
        <taxon>Acetobacterales</taxon>
        <taxon>Roseomonadaceae</taxon>
        <taxon>Roseomonas</taxon>
    </lineage>
</organism>
<keyword evidence="3 6" id="KW-0479">Metal-binding</keyword>
<dbReference type="OrthoDB" id="9805828at2"/>
<dbReference type="RefSeq" id="WP_099095887.1">
    <property type="nucleotide sequence ID" value="NZ_PDNU01000022.1"/>
</dbReference>
<dbReference type="AlphaFoldDB" id="A0A2C7A9C9"/>
<dbReference type="PRINTS" id="PR00604">
    <property type="entry name" value="CYTCHRMECIAB"/>
</dbReference>
<keyword evidence="5 6" id="KW-0408">Iron</keyword>
<feature type="domain" description="Cytochrome c" evidence="8">
    <location>
        <begin position="21"/>
        <end position="123"/>
    </location>
</feature>
<keyword evidence="7" id="KW-0732">Signal</keyword>
<evidence type="ECO:0000256" key="5">
    <source>
        <dbReference type="ARBA" id="ARBA00023004"/>
    </source>
</evidence>
<evidence type="ECO:0000313" key="9">
    <source>
        <dbReference type="EMBL" id="PHK94619.1"/>
    </source>
</evidence>
<feature type="signal peptide" evidence="7">
    <location>
        <begin position="1"/>
        <end position="20"/>
    </location>
</feature>
<reference evidence="9 10" key="1">
    <citation type="submission" date="2017-10" db="EMBL/GenBank/DDBJ databases">
        <authorList>
            <person name="Banno H."/>
            <person name="Chua N.-H."/>
        </authorList>
    </citation>
    <scope>NUCLEOTIDE SEQUENCE [LARGE SCALE GENOMIC DNA]</scope>
    <source>
        <strain evidence="9 10">YW11</strain>
    </source>
</reference>
<evidence type="ECO:0000256" key="2">
    <source>
        <dbReference type="ARBA" id="ARBA00022617"/>
    </source>
</evidence>
<keyword evidence="2 6" id="KW-0349">Heme</keyword>
<evidence type="ECO:0000256" key="4">
    <source>
        <dbReference type="ARBA" id="ARBA00022982"/>
    </source>
</evidence>
<dbReference type="InterPro" id="IPR002327">
    <property type="entry name" value="Cyt_c_1A/1B"/>
</dbReference>
<keyword evidence="4" id="KW-0249">Electron transport</keyword>
<dbReference type="Pfam" id="PF00034">
    <property type="entry name" value="Cytochrom_C"/>
    <property type="match status" value="1"/>
</dbReference>
<evidence type="ECO:0000256" key="1">
    <source>
        <dbReference type="ARBA" id="ARBA00022448"/>
    </source>
</evidence>
<dbReference type="InterPro" id="IPR036909">
    <property type="entry name" value="Cyt_c-like_dom_sf"/>
</dbReference>
<dbReference type="PANTHER" id="PTHR11961">
    <property type="entry name" value="CYTOCHROME C"/>
    <property type="match status" value="1"/>
</dbReference>
<evidence type="ECO:0000259" key="8">
    <source>
        <dbReference type="PROSITE" id="PS51007"/>
    </source>
</evidence>